<name>A0A2I0KBB1_PUNGR</name>
<dbReference type="Proteomes" id="UP000233551">
    <property type="component" value="Unassembled WGS sequence"/>
</dbReference>
<dbReference type="SUPFAM" id="SSF56219">
    <property type="entry name" value="DNase I-like"/>
    <property type="match status" value="1"/>
</dbReference>
<protein>
    <recommendedName>
        <fullName evidence="3">Endonuclease/exonuclease/phosphatase domain-containing protein</fullName>
    </recommendedName>
</protein>
<evidence type="ECO:0008006" key="3">
    <source>
        <dbReference type="Google" id="ProtNLM"/>
    </source>
</evidence>
<accession>A0A2I0KBB1</accession>
<dbReference type="Gene3D" id="3.60.10.10">
    <property type="entry name" value="Endonuclease/exonuclease/phosphatase"/>
    <property type="match status" value="1"/>
</dbReference>
<evidence type="ECO:0000313" key="1">
    <source>
        <dbReference type="EMBL" id="PKI65066.1"/>
    </source>
</evidence>
<comment type="caution">
    <text evidence="1">The sequence shown here is derived from an EMBL/GenBank/DDBJ whole genome shotgun (WGS) entry which is preliminary data.</text>
</comment>
<organism evidence="1 2">
    <name type="scientific">Punica granatum</name>
    <name type="common">Pomegranate</name>
    <dbReference type="NCBI Taxonomy" id="22663"/>
    <lineage>
        <taxon>Eukaryota</taxon>
        <taxon>Viridiplantae</taxon>
        <taxon>Streptophyta</taxon>
        <taxon>Embryophyta</taxon>
        <taxon>Tracheophyta</taxon>
        <taxon>Spermatophyta</taxon>
        <taxon>Magnoliopsida</taxon>
        <taxon>eudicotyledons</taxon>
        <taxon>Gunneridae</taxon>
        <taxon>Pentapetalae</taxon>
        <taxon>rosids</taxon>
        <taxon>malvids</taxon>
        <taxon>Myrtales</taxon>
        <taxon>Lythraceae</taxon>
        <taxon>Punica</taxon>
    </lineage>
</organism>
<sequence>MSQHWWIERRGELLLLKETILEVRPWVPPQTSGQVDCDLQEARMTIHHLRPEKTEADHLQPVDELLVQITAPTETLMHWNAPNFWIPEITNQINWGIALQRENLSRRLMWNPISMSTLNIEDNLTLLLPSIQVERLHVFTTSWQMRENKVATSIQITSFPSQAENNLLPVDQQFMDWEENQATNITGPAMFHMNILVWNYRSAGNNNFRRNLLDLVHNHQPDVVILTETQVSGDRANQIAHPLPFDGSVPLLQGDTSARFGSYGAMSVWSWILQAQLNRKYMLPSRCETPPSPIVCHLR</sequence>
<keyword evidence="2" id="KW-1185">Reference proteome</keyword>
<dbReference type="PANTHER" id="PTHR35218:SF9">
    <property type="entry name" value="ENDONUCLEASE_EXONUCLEASE_PHOSPHATASE DOMAIN-CONTAINING PROTEIN"/>
    <property type="match status" value="1"/>
</dbReference>
<proteinExistence type="predicted"/>
<reference evidence="1 2" key="1">
    <citation type="submission" date="2017-11" db="EMBL/GenBank/DDBJ databases">
        <title>De-novo sequencing of pomegranate (Punica granatum L.) genome.</title>
        <authorList>
            <person name="Akparov Z."/>
            <person name="Amiraslanov A."/>
            <person name="Hajiyeva S."/>
            <person name="Abbasov M."/>
            <person name="Kaur K."/>
            <person name="Hamwieh A."/>
            <person name="Solovyev V."/>
            <person name="Salamov A."/>
            <person name="Braich B."/>
            <person name="Kosarev P."/>
            <person name="Mahmoud A."/>
            <person name="Hajiyev E."/>
            <person name="Babayeva S."/>
            <person name="Izzatullayeva V."/>
            <person name="Mammadov A."/>
            <person name="Mammadov A."/>
            <person name="Sharifova S."/>
            <person name="Ojaghi J."/>
            <person name="Eynullazada K."/>
            <person name="Bayramov B."/>
            <person name="Abdulazimova A."/>
            <person name="Shahmuradov I."/>
        </authorList>
    </citation>
    <scope>NUCLEOTIDE SEQUENCE [LARGE SCALE GENOMIC DNA]</scope>
    <source>
        <strain evidence="2">cv. AG2017</strain>
        <tissue evidence="1">Leaf</tissue>
    </source>
</reference>
<dbReference type="EMBL" id="PGOL01000770">
    <property type="protein sequence ID" value="PKI65066.1"/>
    <property type="molecule type" value="Genomic_DNA"/>
</dbReference>
<dbReference type="InterPro" id="IPR036691">
    <property type="entry name" value="Endo/exonu/phosph_ase_sf"/>
</dbReference>
<dbReference type="PANTHER" id="PTHR35218">
    <property type="entry name" value="RNASE H DOMAIN-CONTAINING PROTEIN"/>
    <property type="match status" value="1"/>
</dbReference>
<gene>
    <name evidence="1" type="ORF">CRG98_014535</name>
</gene>
<evidence type="ECO:0000313" key="2">
    <source>
        <dbReference type="Proteomes" id="UP000233551"/>
    </source>
</evidence>
<dbReference type="AlphaFoldDB" id="A0A2I0KBB1"/>